<feature type="domain" description="O-methyltransferase C-terminal" evidence="4">
    <location>
        <begin position="118"/>
        <end position="307"/>
    </location>
</feature>
<dbReference type="SUPFAM" id="SSF53335">
    <property type="entry name" value="S-adenosyl-L-methionine-dependent methyltransferases"/>
    <property type="match status" value="1"/>
</dbReference>
<accession>A0A840NZ35</accession>
<proteinExistence type="predicted"/>
<dbReference type="Gene3D" id="3.40.50.150">
    <property type="entry name" value="Vaccinia Virus protein VP39"/>
    <property type="match status" value="1"/>
</dbReference>
<dbReference type="InterPro" id="IPR001077">
    <property type="entry name" value="COMT_C"/>
</dbReference>
<dbReference type="InterPro" id="IPR036390">
    <property type="entry name" value="WH_DNA-bd_sf"/>
</dbReference>
<dbReference type="InterPro" id="IPR016461">
    <property type="entry name" value="COMT-like"/>
</dbReference>
<name>A0A840NZ35_9ACTN</name>
<dbReference type="SUPFAM" id="SSF46785">
    <property type="entry name" value="Winged helix' DNA-binding domain"/>
    <property type="match status" value="1"/>
</dbReference>
<dbReference type="AlphaFoldDB" id="A0A840NZ35"/>
<dbReference type="PANTHER" id="PTHR43712">
    <property type="entry name" value="PUTATIVE (AFU_ORTHOLOGUE AFUA_4G14580)-RELATED"/>
    <property type="match status" value="1"/>
</dbReference>
<dbReference type="EMBL" id="JACHGN010000003">
    <property type="protein sequence ID" value="MBB5132029.1"/>
    <property type="molecule type" value="Genomic_DNA"/>
</dbReference>
<dbReference type="GO" id="GO:0032259">
    <property type="term" value="P:methylation"/>
    <property type="evidence" value="ECO:0007669"/>
    <property type="project" value="UniProtKB-KW"/>
</dbReference>
<keyword evidence="1 5" id="KW-0489">Methyltransferase</keyword>
<evidence type="ECO:0000256" key="3">
    <source>
        <dbReference type="ARBA" id="ARBA00022691"/>
    </source>
</evidence>
<dbReference type="PROSITE" id="PS51683">
    <property type="entry name" value="SAM_OMT_II"/>
    <property type="match status" value="1"/>
</dbReference>
<keyword evidence="6" id="KW-1185">Reference proteome</keyword>
<dbReference type="GO" id="GO:0008171">
    <property type="term" value="F:O-methyltransferase activity"/>
    <property type="evidence" value="ECO:0007669"/>
    <property type="project" value="InterPro"/>
</dbReference>
<organism evidence="5 6">
    <name type="scientific">Thermocatellispora tengchongensis</name>
    <dbReference type="NCBI Taxonomy" id="1073253"/>
    <lineage>
        <taxon>Bacteria</taxon>
        <taxon>Bacillati</taxon>
        <taxon>Actinomycetota</taxon>
        <taxon>Actinomycetes</taxon>
        <taxon>Streptosporangiales</taxon>
        <taxon>Streptosporangiaceae</taxon>
        <taxon>Thermocatellispora</taxon>
    </lineage>
</organism>
<dbReference type="CDD" id="cd02440">
    <property type="entry name" value="AdoMet_MTases"/>
    <property type="match status" value="1"/>
</dbReference>
<dbReference type="Pfam" id="PF00891">
    <property type="entry name" value="Methyltransf_2"/>
    <property type="match status" value="1"/>
</dbReference>
<sequence length="346" mass="36558">MPLDLPPDEAADLRAGRAPGAHLDLVHAMVFRAAVAGLRLGLFRALEDGPREPGELARELGADPFALGVLLRALESGGYVAEGPGGYARTPAGEWLSGPESGYGAVLDFWHEALGELWRNLEDTVRDGGPRRDFYTWLEARPALLARFQRMQRDLAVWLGEEVVALAGPPEGAARLLDLGGGHAAYSIAYCRRHPGLAATVLDLPAALGPGRAAAAAEGLAGRVAFLPGDLRIDEPPGGQDAVLLFNVLHGFPATVARAVVERAARALRPGGRLLVLETRADPCGGVRDTAFTRGFELNLVHTQGGRLHPVELLCEWLAGAGCAAPARYDLTRSATHVLLAADRAG</sequence>
<dbReference type="InterPro" id="IPR036388">
    <property type="entry name" value="WH-like_DNA-bd_sf"/>
</dbReference>
<evidence type="ECO:0000256" key="1">
    <source>
        <dbReference type="ARBA" id="ARBA00022603"/>
    </source>
</evidence>
<dbReference type="PANTHER" id="PTHR43712:SF2">
    <property type="entry name" value="O-METHYLTRANSFERASE CICE"/>
    <property type="match status" value="1"/>
</dbReference>
<evidence type="ECO:0000313" key="5">
    <source>
        <dbReference type="EMBL" id="MBB5132029.1"/>
    </source>
</evidence>
<evidence type="ECO:0000256" key="2">
    <source>
        <dbReference type="ARBA" id="ARBA00022679"/>
    </source>
</evidence>
<keyword evidence="2 5" id="KW-0808">Transferase</keyword>
<dbReference type="InterPro" id="IPR029063">
    <property type="entry name" value="SAM-dependent_MTases_sf"/>
</dbReference>
<evidence type="ECO:0000313" key="6">
    <source>
        <dbReference type="Proteomes" id="UP000578449"/>
    </source>
</evidence>
<comment type="caution">
    <text evidence="5">The sequence shown here is derived from an EMBL/GenBank/DDBJ whole genome shotgun (WGS) entry which is preliminary data.</text>
</comment>
<protein>
    <submittedName>
        <fullName evidence="5">SAM-dependent methyltransferase</fullName>
    </submittedName>
</protein>
<evidence type="ECO:0000259" key="4">
    <source>
        <dbReference type="Pfam" id="PF00891"/>
    </source>
</evidence>
<reference evidence="5 6" key="1">
    <citation type="submission" date="2020-08" db="EMBL/GenBank/DDBJ databases">
        <title>Genomic Encyclopedia of Type Strains, Phase IV (KMG-IV): sequencing the most valuable type-strain genomes for metagenomic binning, comparative biology and taxonomic classification.</title>
        <authorList>
            <person name="Goeker M."/>
        </authorList>
    </citation>
    <scope>NUCLEOTIDE SEQUENCE [LARGE SCALE GENOMIC DNA]</scope>
    <source>
        <strain evidence="5 6">DSM 45615</strain>
    </source>
</reference>
<keyword evidence="3" id="KW-0949">S-adenosyl-L-methionine</keyword>
<dbReference type="Gene3D" id="1.10.10.10">
    <property type="entry name" value="Winged helix-like DNA-binding domain superfamily/Winged helix DNA-binding domain"/>
    <property type="match status" value="1"/>
</dbReference>
<dbReference type="Proteomes" id="UP000578449">
    <property type="component" value="Unassembled WGS sequence"/>
</dbReference>
<gene>
    <name evidence="5" type="ORF">HNP84_001742</name>
</gene>
<dbReference type="RefSeq" id="WP_185048822.1">
    <property type="nucleotide sequence ID" value="NZ_BAABIX010000027.1"/>
</dbReference>